<dbReference type="Gene3D" id="3.90.1150.10">
    <property type="entry name" value="Aspartate Aminotransferase, domain 1"/>
    <property type="match status" value="1"/>
</dbReference>
<sequence length="430" mass="46776">MSSKFHFETLALHAGQVPDSDQHSRGVPVYRTSAYTFTNTEHAANLFALKELGNIYTRIMNPTQAVLEERMAALEGGAAALALASGTSAVFYSIINVASAGEEIVSSSNLYGGTFTMFHDILPQFGITVRFVDPEDLDGLEKAINEKTRAVYFETIGNPGLVVADIEKIAALAHENSLPLIVDSTFTTPYLLRPIEYGADIVVHSLTKWLGGHGAGIGGVVIDSGRFDWTNPKFRLFNEPDPSYHGIRYAHDLGDLNPVAFIMRMRLVPLRNLGAALSPDNAWIFLQGLETLPLRMERHSENAFKVAEFLENHPRVEWVSYPGLPSNPAYERNAGYLKRGFGGMVVFGIKGGAEAGSAFVEGLKLFSHVANVGDAKSLVIHPASTTHSQLSPEDQITAGVRPELIRLSVGLEHIDDIIADLKLALEHGAD</sequence>
<organism evidence="7 8">
    <name type="scientific">Marispirochaeta aestuarii</name>
    <dbReference type="NCBI Taxonomy" id="1963862"/>
    <lineage>
        <taxon>Bacteria</taxon>
        <taxon>Pseudomonadati</taxon>
        <taxon>Spirochaetota</taxon>
        <taxon>Spirochaetia</taxon>
        <taxon>Spirochaetales</taxon>
        <taxon>Spirochaetaceae</taxon>
        <taxon>Marispirochaeta</taxon>
    </lineage>
</organism>
<feature type="modified residue" description="N6-(pyridoxal phosphate)lysine" evidence="5">
    <location>
        <position position="208"/>
    </location>
</feature>
<evidence type="ECO:0000313" key="7">
    <source>
        <dbReference type="EMBL" id="ORC34901.1"/>
    </source>
</evidence>
<protein>
    <submittedName>
        <fullName evidence="7">O-acetylhomoserine aminocarboxypropyltransferase</fullName>
    </submittedName>
</protein>
<dbReference type="FunFam" id="3.40.640.10:FF:000035">
    <property type="entry name" value="O-succinylhomoserine sulfhydrylase"/>
    <property type="match status" value="1"/>
</dbReference>
<dbReference type="GO" id="GO:0006535">
    <property type="term" value="P:cysteine biosynthetic process from serine"/>
    <property type="evidence" value="ECO:0007669"/>
    <property type="project" value="TreeGrafter"/>
</dbReference>
<dbReference type="InterPro" id="IPR015422">
    <property type="entry name" value="PyrdxlP-dep_Trfase_small"/>
</dbReference>
<comment type="cofactor">
    <cofactor evidence="1 6">
        <name>pyridoxal 5'-phosphate</name>
        <dbReference type="ChEBI" id="CHEBI:597326"/>
    </cofactor>
</comment>
<evidence type="ECO:0000256" key="4">
    <source>
        <dbReference type="ARBA" id="ARBA00022898"/>
    </source>
</evidence>
<reference evidence="7 8" key="1">
    <citation type="submission" date="2017-03" db="EMBL/GenBank/DDBJ databases">
        <title>Draft Genome sequence of Marispirochaeta sp. strain JC444.</title>
        <authorList>
            <person name="Shivani Y."/>
            <person name="Subhash Y."/>
            <person name="Sasikala C."/>
            <person name="Ramana C."/>
        </authorList>
    </citation>
    <scope>NUCLEOTIDE SEQUENCE [LARGE SCALE GENOMIC DNA]</scope>
    <source>
        <strain evidence="7 8">JC444</strain>
    </source>
</reference>
<dbReference type="PANTHER" id="PTHR43797:SF2">
    <property type="entry name" value="HOMOCYSTEINE_CYSTEINE SYNTHASE"/>
    <property type="match status" value="1"/>
</dbReference>
<keyword evidence="3 7" id="KW-0808">Transferase</keyword>
<gene>
    <name evidence="7" type="ORF">B4O97_11225</name>
</gene>
<name>A0A1Y1RXC5_9SPIO</name>
<evidence type="ECO:0000256" key="1">
    <source>
        <dbReference type="ARBA" id="ARBA00001933"/>
    </source>
</evidence>
<dbReference type="PROSITE" id="PS00868">
    <property type="entry name" value="CYS_MET_METAB_PP"/>
    <property type="match status" value="1"/>
</dbReference>
<dbReference type="GO" id="GO:0030170">
    <property type="term" value="F:pyridoxal phosphate binding"/>
    <property type="evidence" value="ECO:0007669"/>
    <property type="project" value="InterPro"/>
</dbReference>
<dbReference type="InterPro" id="IPR054542">
    <property type="entry name" value="Cys_met_metab_PP"/>
</dbReference>
<keyword evidence="8" id="KW-1185">Reference proteome</keyword>
<accession>A0A1Y1RXC5</accession>
<dbReference type="GO" id="GO:0003961">
    <property type="term" value="F:O-acetylhomoserine aminocarboxypropyltransferase activity"/>
    <property type="evidence" value="ECO:0007669"/>
    <property type="project" value="TreeGrafter"/>
</dbReference>
<dbReference type="PIRSF" id="PIRSF001434">
    <property type="entry name" value="CGS"/>
    <property type="match status" value="1"/>
</dbReference>
<dbReference type="GO" id="GO:0005737">
    <property type="term" value="C:cytoplasm"/>
    <property type="evidence" value="ECO:0007669"/>
    <property type="project" value="TreeGrafter"/>
</dbReference>
<dbReference type="RefSeq" id="WP_083050884.1">
    <property type="nucleotide sequence ID" value="NZ_MWQY01000011.1"/>
</dbReference>
<proteinExistence type="inferred from homology"/>
<dbReference type="Proteomes" id="UP000192343">
    <property type="component" value="Unassembled WGS sequence"/>
</dbReference>
<dbReference type="OrthoDB" id="9780685at2"/>
<evidence type="ECO:0000256" key="2">
    <source>
        <dbReference type="ARBA" id="ARBA00009077"/>
    </source>
</evidence>
<dbReference type="GO" id="GO:0071269">
    <property type="term" value="P:L-homocysteine biosynthetic process"/>
    <property type="evidence" value="ECO:0007669"/>
    <property type="project" value="TreeGrafter"/>
</dbReference>
<evidence type="ECO:0000256" key="3">
    <source>
        <dbReference type="ARBA" id="ARBA00022679"/>
    </source>
</evidence>
<dbReference type="InterPro" id="IPR000277">
    <property type="entry name" value="Cys/Met-Metab_PyrdxlP-dep_enz"/>
</dbReference>
<dbReference type="SUPFAM" id="SSF53383">
    <property type="entry name" value="PLP-dependent transferases"/>
    <property type="match status" value="1"/>
</dbReference>
<dbReference type="GO" id="GO:0004124">
    <property type="term" value="F:cysteine synthase activity"/>
    <property type="evidence" value="ECO:0007669"/>
    <property type="project" value="TreeGrafter"/>
</dbReference>
<dbReference type="GO" id="GO:0019346">
    <property type="term" value="P:transsulfuration"/>
    <property type="evidence" value="ECO:0007669"/>
    <property type="project" value="InterPro"/>
</dbReference>
<dbReference type="PANTHER" id="PTHR43797">
    <property type="entry name" value="HOMOCYSTEINE/CYSTEINE SYNTHASE"/>
    <property type="match status" value="1"/>
</dbReference>
<evidence type="ECO:0000256" key="5">
    <source>
        <dbReference type="PIRSR" id="PIRSR001434-2"/>
    </source>
</evidence>
<dbReference type="CDD" id="cd00614">
    <property type="entry name" value="CGS_like"/>
    <property type="match status" value="1"/>
</dbReference>
<dbReference type="Pfam" id="PF01053">
    <property type="entry name" value="Cys_Met_Meta_PP"/>
    <property type="match status" value="1"/>
</dbReference>
<evidence type="ECO:0000256" key="6">
    <source>
        <dbReference type="RuleBase" id="RU362118"/>
    </source>
</evidence>
<keyword evidence="4 5" id="KW-0663">Pyridoxal phosphate</keyword>
<comment type="caution">
    <text evidence="7">The sequence shown here is derived from an EMBL/GenBank/DDBJ whole genome shotgun (WGS) entry which is preliminary data.</text>
</comment>
<dbReference type="AlphaFoldDB" id="A0A1Y1RXC5"/>
<dbReference type="InterPro" id="IPR015421">
    <property type="entry name" value="PyrdxlP-dep_Trfase_major"/>
</dbReference>
<dbReference type="EMBL" id="MWQY01000011">
    <property type="protein sequence ID" value="ORC34901.1"/>
    <property type="molecule type" value="Genomic_DNA"/>
</dbReference>
<comment type="similarity">
    <text evidence="2 6">Belongs to the trans-sulfuration enzymes family.</text>
</comment>
<dbReference type="InterPro" id="IPR015424">
    <property type="entry name" value="PyrdxlP-dep_Trfase"/>
</dbReference>
<evidence type="ECO:0000313" key="8">
    <source>
        <dbReference type="Proteomes" id="UP000192343"/>
    </source>
</evidence>
<dbReference type="STRING" id="1963862.B4O97_11225"/>
<dbReference type="Gene3D" id="3.40.640.10">
    <property type="entry name" value="Type I PLP-dependent aspartate aminotransferase-like (Major domain)"/>
    <property type="match status" value="1"/>
</dbReference>
<dbReference type="InterPro" id="IPR006235">
    <property type="entry name" value="OAc-hSer/O-AcSer_sulfhydrylase"/>
</dbReference>
<dbReference type="NCBIfam" id="TIGR01326">
    <property type="entry name" value="OAH_OAS_sulfhy"/>
    <property type="match status" value="1"/>
</dbReference>